<sequence length="355" mass="39407">MTDILWQSLEMRASRLLSVVLLLQDRGRLTAQQIADELGVSVRTVYRDVEALGTAGVPVYAELGANGGYQLVDGYRTRLTGLTPQEAGTIFLAGVPDAAAELGLGAVLTTAELKLRAALPARLARHVDEVRDRFHLDPAGWFRETETHPHLAALAAAVWNRRRARMRYQRWREPREVDRDIEPLGIVLKAGVWYFVARVGDDLRTYRVATILDLTVFDETFERPDGFDLAATWSAWAVDFERRLHRAEAVVRLSPAGLTRIPYLMTRAMARNVRDAVGDPDPDGWTTVTLPIESVRHAHADFLRLGEDIEVLSPPELRDLMRASITAMTRLYSQAATEVTGGVSSISGSTAGRAR</sequence>
<accession>A0ABW4A5B3</accession>
<proteinExistence type="predicted"/>
<dbReference type="EMBL" id="JBHTMK010000012">
    <property type="protein sequence ID" value="MFD1365684.1"/>
    <property type="molecule type" value="Genomic_DNA"/>
</dbReference>
<dbReference type="Gene3D" id="1.10.10.10">
    <property type="entry name" value="Winged helix-like DNA-binding domain superfamily/Winged helix DNA-binding domain"/>
    <property type="match status" value="1"/>
</dbReference>
<evidence type="ECO:0000256" key="2">
    <source>
        <dbReference type="ARBA" id="ARBA00023163"/>
    </source>
</evidence>
<name>A0ABW4A5B3_9ACTN</name>
<dbReference type="Pfam" id="PF13280">
    <property type="entry name" value="WYL"/>
    <property type="match status" value="1"/>
</dbReference>
<keyword evidence="1" id="KW-0805">Transcription regulation</keyword>
<dbReference type="InterPro" id="IPR036390">
    <property type="entry name" value="WH_DNA-bd_sf"/>
</dbReference>
<dbReference type="PROSITE" id="PS52050">
    <property type="entry name" value="WYL"/>
    <property type="match status" value="1"/>
</dbReference>
<evidence type="ECO:0000313" key="4">
    <source>
        <dbReference type="EMBL" id="MFD1365684.1"/>
    </source>
</evidence>
<feature type="domain" description="HTH deoR-type" evidence="3">
    <location>
        <begin position="12"/>
        <end position="67"/>
    </location>
</feature>
<dbReference type="InterPro" id="IPR026881">
    <property type="entry name" value="WYL_dom"/>
</dbReference>
<reference evidence="5" key="1">
    <citation type="journal article" date="2019" name="Int. J. Syst. Evol. Microbiol.">
        <title>The Global Catalogue of Microorganisms (GCM) 10K type strain sequencing project: providing services to taxonomists for standard genome sequencing and annotation.</title>
        <authorList>
            <consortium name="The Broad Institute Genomics Platform"/>
            <consortium name="The Broad Institute Genome Sequencing Center for Infectious Disease"/>
            <person name="Wu L."/>
            <person name="Ma J."/>
        </authorList>
    </citation>
    <scope>NUCLEOTIDE SEQUENCE [LARGE SCALE GENOMIC DNA]</scope>
    <source>
        <strain evidence="5">CCM 7526</strain>
    </source>
</reference>
<dbReference type="InterPro" id="IPR036388">
    <property type="entry name" value="WH-like_DNA-bd_sf"/>
</dbReference>
<dbReference type="Proteomes" id="UP001597183">
    <property type="component" value="Unassembled WGS sequence"/>
</dbReference>
<dbReference type="Pfam" id="PF25583">
    <property type="entry name" value="WCX"/>
    <property type="match status" value="1"/>
</dbReference>
<protein>
    <submittedName>
        <fullName evidence="4">Helix-turn-helix transcriptional regulator</fullName>
    </submittedName>
</protein>
<dbReference type="RefSeq" id="WP_317792783.1">
    <property type="nucleotide sequence ID" value="NZ_AP028461.1"/>
</dbReference>
<evidence type="ECO:0000313" key="5">
    <source>
        <dbReference type="Proteomes" id="UP001597183"/>
    </source>
</evidence>
<dbReference type="InterPro" id="IPR051534">
    <property type="entry name" value="CBASS_pafABC_assoc_protein"/>
</dbReference>
<keyword evidence="5" id="KW-1185">Reference proteome</keyword>
<organism evidence="4 5">
    <name type="scientific">Actinoplanes sichuanensis</name>
    <dbReference type="NCBI Taxonomy" id="512349"/>
    <lineage>
        <taxon>Bacteria</taxon>
        <taxon>Bacillati</taxon>
        <taxon>Actinomycetota</taxon>
        <taxon>Actinomycetes</taxon>
        <taxon>Micromonosporales</taxon>
        <taxon>Micromonosporaceae</taxon>
        <taxon>Actinoplanes</taxon>
    </lineage>
</organism>
<dbReference type="InterPro" id="IPR057727">
    <property type="entry name" value="WCX_dom"/>
</dbReference>
<comment type="caution">
    <text evidence="4">The sequence shown here is derived from an EMBL/GenBank/DDBJ whole genome shotgun (WGS) entry which is preliminary data.</text>
</comment>
<evidence type="ECO:0000256" key="1">
    <source>
        <dbReference type="ARBA" id="ARBA00023015"/>
    </source>
</evidence>
<dbReference type="InterPro" id="IPR028349">
    <property type="entry name" value="PafC-like"/>
</dbReference>
<dbReference type="PANTHER" id="PTHR34580:SF1">
    <property type="entry name" value="PROTEIN PAFC"/>
    <property type="match status" value="1"/>
</dbReference>
<dbReference type="PIRSF" id="PIRSF016838">
    <property type="entry name" value="PafC"/>
    <property type="match status" value="1"/>
</dbReference>
<dbReference type="SUPFAM" id="SSF46785">
    <property type="entry name" value="Winged helix' DNA-binding domain"/>
    <property type="match status" value="1"/>
</dbReference>
<dbReference type="PANTHER" id="PTHR34580">
    <property type="match status" value="1"/>
</dbReference>
<dbReference type="InterPro" id="IPR001034">
    <property type="entry name" value="DeoR_HTH"/>
</dbReference>
<evidence type="ECO:0000259" key="3">
    <source>
        <dbReference type="PROSITE" id="PS51000"/>
    </source>
</evidence>
<keyword evidence="2" id="KW-0804">Transcription</keyword>
<dbReference type="Pfam" id="PF08279">
    <property type="entry name" value="HTH_11"/>
    <property type="match status" value="1"/>
</dbReference>
<gene>
    <name evidence="4" type="ORF">ACFQ5G_10060</name>
</gene>
<dbReference type="InterPro" id="IPR013196">
    <property type="entry name" value="HTH_11"/>
</dbReference>
<dbReference type="PROSITE" id="PS51000">
    <property type="entry name" value="HTH_DEOR_2"/>
    <property type="match status" value="1"/>
</dbReference>